<dbReference type="Proteomes" id="UP000275910">
    <property type="component" value="Unassembled WGS sequence"/>
</dbReference>
<dbReference type="EMBL" id="RCTY01000051">
    <property type="protein sequence ID" value="ROU05040.1"/>
    <property type="molecule type" value="Genomic_DNA"/>
</dbReference>
<protein>
    <recommendedName>
        <fullName evidence="4">Lipoprotein</fullName>
    </recommendedName>
</protein>
<name>A0A3N2RC37_LYSEN</name>
<evidence type="ECO:0008006" key="4">
    <source>
        <dbReference type="Google" id="ProtNLM"/>
    </source>
</evidence>
<gene>
    <name evidence="2" type="ORF">D9T17_20910</name>
</gene>
<sequence>MLAMTLHSVVAVLVLACCALTGCKTIEPANSTLKDMQEWATPEPRDRVSPADEQRRAKAEMVSWVEQYLKHEYRVIGRRFVLTEPGFTEGASIGSKAHQFATRNLGGTMLVEGWYGDDNYRFFLWTFGDGSKRYVAFVLTRDFLPGTDERRMVGYLELVRSAKE</sequence>
<accession>A0A3N2RC37</accession>
<evidence type="ECO:0000313" key="2">
    <source>
        <dbReference type="EMBL" id="ROU05040.1"/>
    </source>
</evidence>
<dbReference type="AlphaFoldDB" id="A0A3N2RC37"/>
<proteinExistence type="predicted"/>
<comment type="caution">
    <text evidence="2">The sequence shown here is derived from an EMBL/GenBank/DDBJ whole genome shotgun (WGS) entry which is preliminary data.</text>
</comment>
<evidence type="ECO:0000313" key="3">
    <source>
        <dbReference type="Proteomes" id="UP000275910"/>
    </source>
</evidence>
<keyword evidence="1" id="KW-0732">Signal</keyword>
<feature type="signal peptide" evidence="1">
    <location>
        <begin position="1"/>
        <end position="21"/>
    </location>
</feature>
<organism evidence="2 3">
    <name type="scientific">Lysobacter enzymogenes</name>
    <dbReference type="NCBI Taxonomy" id="69"/>
    <lineage>
        <taxon>Bacteria</taxon>
        <taxon>Pseudomonadati</taxon>
        <taxon>Pseudomonadota</taxon>
        <taxon>Gammaproteobacteria</taxon>
        <taxon>Lysobacterales</taxon>
        <taxon>Lysobacteraceae</taxon>
        <taxon>Lysobacter</taxon>
    </lineage>
</organism>
<feature type="chain" id="PRO_5018138509" description="Lipoprotein" evidence="1">
    <location>
        <begin position="22"/>
        <end position="164"/>
    </location>
</feature>
<evidence type="ECO:0000256" key="1">
    <source>
        <dbReference type="SAM" id="SignalP"/>
    </source>
</evidence>
<reference evidence="2 3" key="1">
    <citation type="submission" date="2018-10" db="EMBL/GenBank/DDBJ databases">
        <title>The genome of Lysobacter enzymogenes OH11.</title>
        <authorList>
            <person name="Liu F."/>
            <person name="Zhao Y."/>
            <person name="Qian G."/>
            <person name="Chen Y."/>
            <person name="Xu H."/>
        </authorList>
    </citation>
    <scope>NUCLEOTIDE SEQUENCE [LARGE SCALE GENOMIC DNA]</scope>
    <source>
        <strain evidence="2 3">OH11</strain>
    </source>
</reference>